<dbReference type="SUPFAM" id="SSF51735">
    <property type="entry name" value="NAD(P)-binding Rossmann-fold domains"/>
    <property type="match status" value="1"/>
</dbReference>
<dbReference type="Pfam" id="PF13561">
    <property type="entry name" value="adh_short_C2"/>
    <property type="match status" value="1"/>
</dbReference>
<keyword evidence="2" id="KW-1185">Reference proteome</keyword>
<dbReference type="PANTHER" id="PTHR42820:SF1">
    <property type="entry name" value="SHORT-CHAIN DEHYDROGENASE_REDUCTASE FAMILY PROTEIN"/>
    <property type="match status" value="1"/>
</dbReference>
<gene>
    <name evidence="1 3" type="ORF">BDZ99DRAFT_475515</name>
</gene>
<dbReference type="InterPro" id="IPR002347">
    <property type="entry name" value="SDR_fam"/>
</dbReference>
<dbReference type="PANTHER" id="PTHR42820">
    <property type="entry name" value="SHORT-CHAIN DEHYDROGENASE REDUCTASE"/>
    <property type="match status" value="1"/>
</dbReference>
<accession>A0A6A6YNX9</accession>
<reference evidence="3" key="2">
    <citation type="submission" date="2020-04" db="EMBL/GenBank/DDBJ databases">
        <authorList>
            <consortium name="NCBI Genome Project"/>
        </authorList>
    </citation>
    <scope>NUCLEOTIDE SEQUENCE</scope>
    <source>
        <strain evidence="3">CBS 304.34</strain>
    </source>
</reference>
<evidence type="ECO:0000313" key="1">
    <source>
        <dbReference type="EMBL" id="KAF2810596.1"/>
    </source>
</evidence>
<dbReference type="EMBL" id="MU003699">
    <property type="protein sequence ID" value="KAF2810596.1"/>
    <property type="molecule type" value="Genomic_DNA"/>
</dbReference>
<dbReference type="OrthoDB" id="5840532at2759"/>
<sequence>MASTHKSSSLLPGVAFVTGGGRGLGLAIAVSFAKSGARGVVIVDIQDDETMASAKAEVESHGNQASFCGIQFMLCLLFSLLTGNWALEQVKCLPIRANVTDEKDFESAIAKTVSEFGRIDYTANFAGVGGPHKPVSEITVEEWEKVMAVNTTGVFISTKHQLLQMMKQDPIEWEAGRVAIRGSIVNCASVNSVQAMAGTVHGGNKVLTFQPRPLKAALEARQHGIRVNALSPGFILTKIAEPIVKSDPQVFEAWKSFEARQGRTGKPEEIGDAVALLSSNQMSLVNGQNLVVDGGFTVNTTTY</sequence>
<dbReference type="RefSeq" id="XP_033577560.1">
    <property type="nucleotide sequence ID" value="XM_033721992.1"/>
</dbReference>
<dbReference type="Proteomes" id="UP000504636">
    <property type="component" value="Unplaced"/>
</dbReference>
<dbReference type="AlphaFoldDB" id="A0A6A6YNX9"/>
<evidence type="ECO:0000313" key="2">
    <source>
        <dbReference type="Proteomes" id="UP000504636"/>
    </source>
</evidence>
<protein>
    <submittedName>
        <fullName evidence="1 3">NAD(P)-binding protein</fullName>
    </submittedName>
</protein>
<dbReference type="GeneID" id="54462885"/>
<dbReference type="Pfam" id="PF00106">
    <property type="entry name" value="adh_short"/>
    <property type="match status" value="1"/>
</dbReference>
<dbReference type="InterPro" id="IPR036291">
    <property type="entry name" value="NAD(P)-bd_dom_sf"/>
</dbReference>
<name>A0A6A6YNX9_9PEZI</name>
<proteinExistence type="predicted"/>
<reference evidence="3" key="3">
    <citation type="submission" date="2025-04" db="UniProtKB">
        <authorList>
            <consortium name="RefSeq"/>
        </authorList>
    </citation>
    <scope>IDENTIFICATION</scope>
    <source>
        <strain evidence="3">CBS 304.34</strain>
    </source>
</reference>
<evidence type="ECO:0000313" key="3">
    <source>
        <dbReference type="RefSeq" id="XP_033577560.1"/>
    </source>
</evidence>
<reference evidence="1 3" key="1">
    <citation type="journal article" date="2020" name="Stud. Mycol.">
        <title>101 Dothideomycetes genomes: a test case for predicting lifestyles and emergence of pathogens.</title>
        <authorList>
            <person name="Haridas S."/>
            <person name="Albert R."/>
            <person name="Binder M."/>
            <person name="Bloem J."/>
            <person name="Labutti K."/>
            <person name="Salamov A."/>
            <person name="Andreopoulos B."/>
            <person name="Baker S."/>
            <person name="Barry K."/>
            <person name="Bills G."/>
            <person name="Bluhm B."/>
            <person name="Cannon C."/>
            <person name="Castanera R."/>
            <person name="Culley D."/>
            <person name="Daum C."/>
            <person name="Ezra D."/>
            <person name="Gonzalez J."/>
            <person name="Henrissat B."/>
            <person name="Kuo A."/>
            <person name="Liang C."/>
            <person name="Lipzen A."/>
            <person name="Lutzoni F."/>
            <person name="Magnuson J."/>
            <person name="Mondo S."/>
            <person name="Nolan M."/>
            <person name="Ohm R."/>
            <person name="Pangilinan J."/>
            <person name="Park H.-J."/>
            <person name="Ramirez L."/>
            <person name="Alfaro M."/>
            <person name="Sun H."/>
            <person name="Tritt A."/>
            <person name="Yoshinaga Y."/>
            <person name="Zwiers L.-H."/>
            <person name="Turgeon B."/>
            <person name="Goodwin S."/>
            <person name="Spatafora J."/>
            <person name="Crous P."/>
            <person name="Grigoriev I."/>
        </authorList>
    </citation>
    <scope>NUCLEOTIDE SEQUENCE</scope>
    <source>
        <strain evidence="1 3">CBS 304.34</strain>
    </source>
</reference>
<organism evidence="1">
    <name type="scientific">Mytilinidion resinicola</name>
    <dbReference type="NCBI Taxonomy" id="574789"/>
    <lineage>
        <taxon>Eukaryota</taxon>
        <taxon>Fungi</taxon>
        <taxon>Dikarya</taxon>
        <taxon>Ascomycota</taxon>
        <taxon>Pezizomycotina</taxon>
        <taxon>Dothideomycetes</taxon>
        <taxon>Pleosporomycetidae</taxon>
        <taxon>Mytilinidiales</taxon>
        <taxon>Mytilinidiaceae</taxon>
        <taxon>Mytilinidion</taxon>
    </lineage>
</organism>
<dbReference type="PRINTS" id="PR00081">
    <property type="entry name" value="GDHRDH"/>
</dbReference>
<dbReference type="Gene3D" id="3.40.50.720">
    <property type="entry name" value="NAD(P)-binding Rossmann-like Domain"/>
    <property type="match status" value="1"/>
</dbReference>
<dbReference type="CDD" id="cd05233">
    <property type="entry name" value="SDR_c"/>
    <property type="match status" value="1"/>
</dbReference>